<organism evidence="4 5">
    <name type="scientific">Armillaria solidipes</name>
    <dbReference type="NCBI Taxonomy" id="1076256"/>
    <lineage>
        <taxon>Eukaryota</taxon>
        <taxon>Fungi</taxon>
        <taxon>Dikarya</taxon>
        <taxon>Basidiomycota</taxon>
        <taxon>Agaricomycotina</taxon>
        <taxon>Agaricomycetes</taxon>
        <taxon>Agaricomycetidae</taxon>
        <taxon>Agaricales</taxon>
        <taxon>Marasmiineae</taxon>
        <taxon>Physalacriaceae</taxon>
        <taxon>Armillaria</taxon>
    </lineage>
</organism>
<proteinExistence type="predicted"/>
<dbReference type="AlphaFoldDB" id="A0A2H3AJG3"/>
<dbReference type="PROSITE" id="PS50011">
    <property type="entry name" value="PROTEIN_KINASE_DOM"/>
    <property type="match status" value="1"/>
</dbReference>
<accession>A0A2H3AJG3</accession>
<evidence type="ECO:0000259" key="3">
    <source>
        <dbReference type="PROSITE" id="PS50011"/>
    </source>
</evidence>
<name>A0A2H3AJG3_9AGAR</name>
<dbReference type="STRING" id="1076256.A0A2H3AJG3"/>
<dbReference type="InterPro" id="IPR001245">
    <property type="entry name" value="Ser-Thr/Tyr_kinase_cat_dom"/>
</dbReference>
<gene>
    <name evidence="4" type="ORF">ARMSODRAFT_945968</name>
</gene>
<protein>
    <submittedName>
        <fullName evidence="4">Kinase-like protein</fullName>
    </submittedName>
</protein>
<evidence type="ECO:0000313" key="4">
    <source>
        <dbReference type="EMBL" id="PBK59031.1"/>
    </source>
</evidence>
<keyword evidence="1" id="KW-0547">Nucleotide-binding</keyword>
<dbReference type="InterPro" id="IPR051681">
    <property type="entry name" value="Ser/Thr_Kinases-Pseudokinases"/>
</dbReference>
<dbReference type="InterPro" id="IPR008266">
    <property type="entry name" value="Tyr_kinase_AS"/>
</dbReference>
<evidence type="ECO:0000256" key="2">
    <source>
        <dbReference type="ARBA" id="ARBA00022840"/>
    </source>
</evidence>
<dbReference type="InterPro" id="IPR011009">
    <property type="entry name" value="Kinase-like_dom_sf"/>
</dbReference>
<keyword evidence="4" id="KW-0418">Kinase</keyword>
<keyword evidence="4" id="KW-0808">Transferase</keyword>
<sequence>MKCLRALSKERSVFPSSLICDRIVANGDYPIAGGGLADIWEGLMNGQAVCLKVLRIFGIPKPQEEILLKDLCCEALVWRQLHHENIVPFLGVNFDYFKPKFCLVTPWMKNGNIIDYLEFHPNHDRMKCVYEIASALEYLHGLDPQVIHGDIRGCNVFVSDDLRCCLADFGASVIMATQAPSSNTMNESPLPWLAPELQEYVSQSYDQAFLPGRDIYAFGCTVIEIFTLERPYSHLRPSAILDEIQQGKRHPRPPINVLPSDELWRLVEKCMEKDPSQRPGAKDIKRHLESI</sequence>
<dbReference type="InterPro" id="IPR000719">
    <property type="entry name" value="Prot_kinase_dom"/>
</dbReference>
<dbReference type="Gene3D" id="1.10.510.10">
    <property type="entry name" value="Transferase(Phosphotransferase) domain 1"/>
    <property type="match status" value="1"/>
</dbReference>
<dbReference type="PANTHER" id="PTHR44329:SF298">
    <property type="entry name" value="MIXED LINEAGE KINASE DOMAIN-LIKE PROTEIN"/>
    <property type="match status" value="1"/>
</dbReference>
<dbReference type="SUPFAM" id="SSF56112">
    <property type="entry name" value="Protein kinase-like (PK-like)"/>
    <property type="match status" value="1"/>
</dbReference>
<keyword evidence="2" id="KW-0067">ATP-binding</keyword>
<dbReference type="PANTHER" id="PTHR44329">
    <property type="entry name" value="SERINE/THREONINE-PROTEIN KINASE TNNI3K-RELATED"/>
    <property type="match status" value="1"/>
</dbReference>
<evidence type="ECO:0000313" key="5">
    <source>
        <dbReference type="Proteomes" id="UP000218334"/>
    </source>
</evidence>
<dbReference type="Pfam" id="PF07714">
    <property type="entry name" value="PK_Tyr_Ser-Thr"/>
    <property type="match status" value="1"/>
</dbReference>
<dbReference type="PROSITE" id="PS00109">
    <property type="entry name" value="PROTEIN_KINASE_TYR"/>
    <property type="match status" value="1"/>
</dbReference>
<reference evidence="5" key="1">
    <citation type="journal article" date="2017" name="Nat. Ecol. Evol.">
        <title>Genome expansion and lineage-specific genetic innovations in the forest pathogenic fungi Armillaria.</title>
        <authorList>
            <person name="Sipos G."/>
            <person name="Prasanna A.N."/>
            <person name="Walter M.C."/>
            <person name="O'Connor E."/>
            <person name="Balint B."/>
            <person name="Krizsan K."/>
            <person name="Kiss B."/>
            <person name="Hess J."/>
            <person name="Varga T."/>
            <person name="Slot J."/>
            <person name="Riley R."/>
            <person name="Boka B."/>
            <person name="Rigling D."/>
            <person name="Barry K."/>
            <person name="Lee J."/>
            <person name="Mihaltcheva S."/>
            <person name="LaButti K."/>
            <person name="Lipzen A."/>
            <person name="Waldron R."/>
            <person name="Moloney N.M."/>
            <person name="Sperisen C."/>
            <person name="Kredics L."/>
            <person name="Vagvoelgyi C."/>
            <person name="Patrignani A."/>
            <person name="Fitzpatrick D."/>
            <person name="Nagy I."/>
            <person name="Doyle S."/>
            <person name="Anderson J.B."/>
            <person name="Grigoriev I.V."/>
            <person name="Gueldener U."/>
            <person name="Muensterkoetter M."/>
            <person name="Nagy L.G."/>
        </authorList>
    </citation>
    <scope>NUCLEOTIDE SEQUENCE [LARGE SCALE GENOMIC DNA]</scope>
    <source>
        <strain evidence="5">28-4</strain>
    </source>
</reference>
<dbReference type="GO" id="GO:0004674">
    <property type="term" value="F:protein serine/threonine kinase activity"/>
    <property type="evidence" value="ECO:0007669"/>
    <property type="project" value="TreeGrafter"/>
</dbReference>
<keyword evidence="5" id="KW-1185">Reference proteome</keyword>
<feature type="domain" description="Protein kinase" evidence="3">
    <location>
        <begin position="25"/>
        <end position="290"/>
    </location>
</feature>
<evidence type="ECO:0000256" key="1">
    <source>
        <dbReference type="ARBA" id="ARBA00022741"/>
    </source>
</evidence>
<dbReference type="Proteomes" id="UP000218334">
    <property type="component" value="Unassembled WGS sequence"/>
</dbReference>
<dbReference type="GO" id="GO:0005524">
    <property type="term" value="F:ATP binding"/>
    <property type="evidence" value="ECO:0007669"/>
    <property type="project" value="UniProtKB-KW"/>
</dbReference>
<dbReference type="EMBL" id="KZ293515">
    <property type="protein sequence ID" value="PBK59031.1"/>
    <property type="molecule type" value="Genomic_DNA"/>
</dbReference>